<dbReference type="STRING" id="573570.F7310_04760"/>
<feature type="transmembrane region" description="Helical" evidence="1">
    <location>
        <begin position="241"/>
        <end position="259"/>
    </location>
</feature>
<feature type="transmembrane region" description="Helical" evidence="1">
    <location>
        <begin position="99"/>
        <end position="119"/>
    </location>
</feature>
<dbReference type="SUPFAM" id="SSF103473">
    <property type="entry name" value="MFS general substrate transporter"/>
    <property type="match status" value="1"/>
</dbReference>
<sequence>MVLFILRCLDAILDPFIGWYCDRFHKLSKISLVIVILAFIIGVYIMCVPIFSNKILNLTIGIFLSTFAFSYITIFSITKGALWLKDDNSKSIIIGAREISNIIGVLTASVLLSVFLIYLPSQQGYFLYAIVSIILIIISSIFFFKWLDKASLMDNDTQKIYSFNIKNYISHFDKQGILLFIVYTISAVGSTLPAVTLVFFSKYVLETPDFTGVYLFTYFLGAIVFIPIIKKLALRFGILKIWAIVLILYALVFSFVFFLSTGQFIAFTLICLFAGAGLAAELILPSILLAKWIDSYPERRELGNGYYAILAFIGKFSFAIATIITFPIISYSTPENLDTILRLIYCILPCLAKVLAALIILLFYKNTFGEK</sequence>
<feature type="transmembrane region" description="Helical" evidence="1">
    <location>
        <begin position="32"/>
        <end position="52"/>
    </location>
</feature>
<dbReference type="EMBL" id="CP016796">
    <property type="protein sequence ID" value="API87768.1"/>
    <property type="molecule type" value="Genomic_DNA"/>
</dbReference>
<keyword evidence="1" id="KW-0812">Transmembrane</keyword>
<accession>A0A1L4BVA9</accession>
<evidence type="ECO:0000313" key="2">
    <source>
        <dbReference type="EMBL" id="API87768.1"/>
    </source>
</evidence>
<feature type="transmembrane region" description="Helical" evidence="1">
    <location>
        <begin position="176"/>
        <end position="200"/>
    </location>
</feature>
<reference evidence="2 3" key="1">
    <citation type="journal article" date="2016" name="Appl. Environ. Microbiol.">
        <title>Whole genome relationships among Francisella bacteria of diverse origin define new species and provide specific regions for detection.</title>
        <authorList>
            <person name="Challacombe J.F."/>
            <person name="Petersen J.M."/>
            <person name="Gallegos-Graves V."/>
            <person name="Hodge D."/>
            <person name="Pillai S."/>
            <person name="Kuske C.R."/>
        </authorList>
    </citation>
    <scope>NUCLEOTIDE SEQUENCE [LARGE SCALE GENOMIC DNA]</scope>
    <source>
        <strain evidence="3">TX07-7310</strain>
    </source>
</reference>
<evidence type="ECO:0000256" key="1">
    <source>
        <dbReference type="SAM" id="Phobius"/>
    </source>
</evidence>
<feature type="transmembrane region" description="Helical" evidence="1">
    <location>
        <begin position="125"/>
        <end position="144"/>
    </location>
</feature>
<keyword evidence="1" id="KW-0472">Membrane</keyword>
<name>A0A1L4BVA9_9GAMM</name>
<feature type="transmembrane region" description="Helical" evidence="1">
    <location>
        <begin position="212"/>
        <end position="229"/>
    </location>
</feature>
<dbReference type="Proteomes" id="UP000184222">
    <property type="component" value="Chromosome"/>
</dbReference>
<dbReference type="Pfam" id="PF13347">
    <property type="entry name" value="MFS_2"/>
    <property type="match status" value="1"/>
</dbReference>
<dbReference type="KEGG" id="frx:F7310_04760"/>
<feature type="transmembrane region" description="Helical" evidence="1">
    <location>
        <begin position="340"/>
        <end position="364"/>
    </location>
</feature>
<gene>
    <name evidence="2" type="ORF">F7310_04760</name>
</gene>
<dbReference type="InterPro" id="IPR036259">
    <property type="entry name" value="MFS_trans_sf"/>
</dbReference>
<dbReference type="AlphaFoldDB" id="A0A1L4BVA9"/>
<organism evidence="2 3">
    <name type="scientific">Francisella uliginis</name>
    <dbReference type="NCBI Taxonomy" id="573570"/>
    <lineage>
        <taxon>Bacteria</taxon>
        <taxon>Pseudomonadati</taxon>
        <taxon>Pseudomonadota</taxon>
        <taxon>Gammaproteobacteria</taxon>
        <taxon>Thiotrichales</taxon>
        <taxon>Francisellaceae</taxon>
        <taxon>Francisella</taxon>
    </lineage>
</organism>
<feature type="transmembrane region" description="Helical" evidence="1">
    <location>
        <begin position="58"/>
        <end position="78"/>
    </location>
</feature>
<protein>
    <submittedName>
        <fullName evidence="2">Sugar:cation symporter</fullName>
    </submittedName>
</protein>
<feature type="transmembrane region" description="Helical" evidence="1">
    <location>
        <begin position="305"/>
        <end position="328"/>
    </location>
</feature>
<proteinExistence type="predicted"/>
<feature type="transmembrane region" description="Helical" evidence="1">
    <location>
        <begin position="265"/>
        <end position="293"/>
    </location>
</feature>
<evidence type="ECO:0000313" key="3">
    <source>
        <dbReference type="Proteomes" id="UP000184222"/>
    </source>
</evidence>
<keyword evidence="3" id="KW-1185">Reference proteome</keyword>
<keyword evidence="1" id="KW-1133">Transmembrane helix</keyword>
<dbReference type="Gene3D" id="1.20.1250.20">
    <property type="entry name" value="MFS general substrate transporter like domains"/>
    <property type="match status" value="1"/>
</dbReference>